<evidence type="ECO:0000313" key="4">
    <source>
        <dbReference type="Proteomes" id="UP001165085"/>
    </source>
</evidence>
<feature type="chain" id="PRO_5040805620" description="PhoD-like phosphatase metallophosphatase domain-containing protein" evidence="1">
    <location>
        <begin position="19"/>
        <end position="514"/>
    </location>
</feature>
<accession>A0A9W7BA15</accession>
<keyword evidence="1" id="KW-0732">Signal</keyword>
<evidence type="ECO:0000259" key="2">
    <source>
        <dbReference type="Pfam" id="PF09423"/>
    </source>
</evidence>
<feature type="domain" description="PhoD-like phosphatase metallophosphatase" evidence="2">
    <location>
        <begin position="40"/>
        <end position="391"/>
    </location>
</feature>
<comment type="caution">
    <text evidence="3">The sequence shown here is derived from an EMBL/GenBank/DDBJ whole genome shotgun (WGS) entry which is preliminary data.</text>
</comment>
<dbReference type="InterPro" id="IPR029052">
    <property type="entry name" value="Metallo-depent_PP-like"/>
</dbReference>
<organism evidence="3 4">
    <name type="scientific">Triparma strigata</name>
    <dbReference type="NCBI Taxonomy" id="1606541"/>
    <lineage>
        <taxon>Eukaryota</taxon>
        <taxon>Sar</taxon>
        <taxon>Stramenopiles</taxon>
        <taxon>Ochrophyta</taxon>
        <taxon>Bolidophyceae</taxon>
        <taxon>Parmales</taxon>
        <taxon>Triparmaceae</taxon>
        <taxon>Triparma</taxon>
    </lineage>
</organism>
<dbReference type="Pfam" id="PF09423">
    <property type="entry name" value="PhoD"/>
    <property type="match status" value="1"/>
</dbReference>
<gene>
    <name evidence="3" type="ORF">TrST_g9981</name>
</gene>
<dbReference type="OrthoDB" id="10266805at2759"/>
<protein>
    <recommendedName>
        <fullName evidence="2">PhoD-like phosphatase metallophosphatase domain-containing protein</fullName>
    </recommendedName>
</protein>
<dbReference type="InterPro" id="IPR018946">
    <property type="entry name" value="PhoD-like_MPP"/>
</dbReference>
<evidence type="ECO:0000256" key="1">
    <source>
        <dbReference type="SAM" id="SignalP"/>
    </source>
</evidence>
<dbReference type="PANTHER" id="PTHR33987:SF2">
    <property type="entry name" value="ALKALINE PHOSPHATASE D"/>
    <property type="match status" value="1"/>
</dbReference>
<dbReference type="Proteomes" id="UP001165085">
    <property type="component" value="Unassembled WGS sequence"/>
</dbReference>
<dbReference type="SUPFAM" id="SSF56300">
    <property type="entry name" value="Metallo-dependent phosphatases"/>
    <property type="match status" value="1"/>
</dbReference>
<name>A0A9W7BA15_9STRA</name>
<feature type="signal peptide" evidence="1">
    <location>
        <begin position="1"/>
        <end position="18"/>
    </location>
</feature>
<sequence length="514" mass="57961">MIASFIFIVLLIPIVILSNPTTRLSQAQDSSLPVKISYGSCTSYSMEQLPLLSRITSSSPDYFIWLGDVIYLDDPVTDCESPTWIEDCGCSNTDFIRIPPHSCYSGDAEHARTMWEFFRDSPDVNAFVNYFQGIKTHESDYRMIGTYDDHDFGWNNGNRRMPEKQMFKEMFLDFLDVPNDSKRRRTLEGVQEHLKISDDIELWLLDERWYRDPMPCEVRRDWCLNTVLPNSAHNKHGWCDDYINNGGCCEADEKIYNGVCNNMSQDDELYFPACDHTHADFGKYNFLPNAANDGVVLGEAEDEPFCSMLGRNQREWLTTTLAESNAKIKLVASGSVLLAQPNWSGNEGHCSSDDWDCYRVEQKWLMNLLTSEGVAGSTGCQPIVLTGDYHFGDIKTACAGTDTLYGLELGIDSGSNERCIIQHMASGMSHTTATTYYDCDHPDFLKDHSGLRVEAGQDECSIITGPNWGEILYDGKKQLNIRSRGEDGDIITEIVLDVSDSCKRTGGITYHLGD</sequence>
<dbReference type="AlphaFoldDB" id="A0A9W7BA15"/>
<dbReference type="PANTHER" id="PTHR33987">
    <property type="entry name" value="CALCINEURIN-LIKE METALLO-PHOSPHOESTERASE SUPERFAMILY PROTEIN"/>
    <property type="match status" value="1"/>
</dbReference>
<dbReference type="Gene3D" id="3.60.21.70">
    <property type="entry name" value="PhoD-like phosphatase"/>
    <property type="match status" value="1"/>
</dbReference>
<evidence type="ECO:0000313" key="3">
    <source>
        <dbReference type="EMBL" id="GMH87071.1"/>
    </source>
</evidence>
<dbReference type="InterPro" id="IPR038607">
    <property type="entry name" value="PhoD-like_sf"/>
</dbReference>
<reference evidence="4" key="1">
    <citation type="journal article" date="2023" name="Commun. Biol.">
        <title>Genome analysis of Parmales, the sister group of diatoms, reveals the evolutionary specialization of diatoms from phago-mixotrophs to photoautotrophs.</title>
        <authorList>
            <person name="Ban H."/>
            <person name="Sato S."/>
            <person name="Yoshikawa S."/>
            <person name="Yamada K."/>
            <person name="Nakamura Y."/>
            <person name="Ichinomiya M."/>
            <person name="Sato N."/>
            <person name="Blanc-Mathieu R."/>
            <person name="Endo H."/>
            <person name="Kuwata A."/>
            <person name="Ogata H."/>
        </authorList>
    </citation>
    <scope>NUCLEOTIDE SEQUENCE [LARGE SCALE GENOMIC DNA]</scope>
    <source>
        <strain evidence="4">NIES 3701</strain>
    </source>
</reference>
<proteinExistence type="predicted"/>
<dbReference type="EMBL" id="BRXY01000323">
    <property type="protein sequence ID" value="GMH87071.1"/>
    <property type="molecule type" value="Genomic_DNA"/>
</dbReference>
<keyword evidence="4" id="KW-1185">Reference proteome</keyword>